<comment type="caution">
    <text evidence="2">The sequence shown here is derived from an EMBL/GenBank/DDBJ whole genome shotgun (WGS) entry which is preliminary data.</text>
</comment>
<feature type="domain" description="Neprosin PEP catalytic" evidence="1">
    <location>
        <begin position="65"/>
        <end position="318"/>
    </location>
</feature>
<dbReference type="PANTHER" id="PTHR31589:SF242">
    <property type="entry name" value="NEPROSIN DOMAIN-CONTAINING PROTEIN"/>
    <property type="match status" value="1"/>
</dbReference>
<evidence type="ECO:0000313" key="3">
    <source>
        <dbReference type="Proteomes" id="UP001459277"/>
    </source>
</evidence>
<name>A0AAW2DNK3_9ROSI</name>
<dbReference type="PROSITE" id="PS52045">
    <property type="entry name" value="NEPROSIN_PEP_CD"/>
    <property type="match status" value="1"/>
</dbReference>
<dbReference type="Gene3D" id="3.90.1320.10">
    <property type="entry name" value="Outer-capsid protein sigma 3, large lobe"/>
    <property type="match status" value="1"/>
</dbReference>
<dbReference type="Pfam" id="PF03080">
    <property type="entry name" value="Neprosin"/>
    <property type="match status" value="1"/>
</dbReference>
<sequence length="333" mass="37323">MRPSNKVREILAQIHSKKLPPSFRYAKIELDEECPQGTVPIVRVTYNEIPENVSNLNKPQFSPLQSNGGLGFAGLLTKTTPDKMYHSNIASISVYNPQVGPHQYSSASVAVEAGDGPNFNQIQVGWIVNPDLYGDTRTHWFMQWTSDVRNITGCFNLNCGGFVQTNTQVPVGGAIDKVSVYSTEDQVILRFGLIQDTVDEGGKWWVVYNDNIDPIGYWPPTEFKELVEGADTLKWGGYVFTPPNDNTCPPMGSGHFDDGIYERTCFMNQLQYTDSNYDLQSPTDVQTSTSSCYFEGDNSYKDDSQGYSFCFGGPLAPKMIVTTLKKKVRKYFW</sequence>
<dbReference type="AlphaFoldDB" id="A0AAW2DNK3"/>
<dbReference type="PANTHER" id="PTHR31589">
    <property type="entry name" value="PROTEIN, PUTATIVE (DUF239)-RELATED-RELATED"/>
    <property type="match status" value="1"/>
</dbReference>
<organism evidence="2 3">
    <name type="scientific">Lithocarpus litseifolius</name>
    <dbReference type="NCBI Taxonomy" id="425828"/>
    <lineage>
        <taxon>Eukaryota</taxon>
        <taxon>Viridiplantae</taxon>
        <taxon>Streptophyta</taxon>
        <taxon>Embryophyta</taxon>
        <taxon>Tracheophyta</taxon>
        <taxon>Spermatophyta</taxon>
        <taxon>Magnoliopsida</taxon>
        <taxon>eudicotyledons</taxon>
        <taxon>Gunneridae</taxon>
        <taxon>Pentapetalae</taxon>
        <taxon>rosids</taxon>
        <taxon>fabids</taxon>
        <taxon>Fagales</taxon>
        <taxon>Fagaceae</taxon>
        <taxon>Lithocarpus</taxon>
    </lineage>
</organism>
<dbReference type="EMBL" id="JAZDWU010000002">
    <property type="protein sequence ID" value="KAL0011689.1"/>
    <property type="molecule type" value="Genomic_DNA"/>
</dbReference>
<dbReference type="Proteomes" id="UP001459277">
    <property type="component" value="Unassembled WGS sequence"/>
</dbReference>
<reference evidence="2 3" key="1">
    <citation type="submission" date="2024-01" db="EMBL/GenBank/DDBJ databases">
        <title>A telomere-to-telomere, gap-free genome of sweet tea (Lithocarpus litseifolius).</title>
        <authorList>
            <person name="Zhou J."/>
        </authorList>
    </citation>
    <scope>NUCLEOTIDE SEQUENCE [LARGE SCALE GENOMIC DNA]</scope>
    <source>
        <strain evidence="2">Zhou-2022a</strain>
        <tissue evidence="2">Leaf</tissue>
    </source>
</reference>
<evidence type="ECO:0000313" key="2">
    <source>
        <dbReference type="EMBL" id="KAL0011689.1"/>
    </source>
</evidence>
<protein>
    <recommendedName>
        <fullName evidence="1">Neprosin PEP catalytic domain-containing protein</fullName>
    </recommendedName>
</protein>
<keyword evidence="3" id="KW-1185">Reference proteome</keyword>
<dbReference type="InterPro" id="IPR053168">
    <property type="entry name" value="Glutamic_endopeptidase"/>
</dbReference>
<proteinExistence type="predicted"/>
<evidence type="ECO:0000259" key="1">
    <source>
        <dbReference type="PROSITE" id="PS52045"/>
    </source>
</evidence>
<dbReference type="InterPro" id="IPR004314">
    <property type="entry name" value="Neprosin"/>
</dbReference>
<accession>A0AAW2DNK3</accession>
<gene>
    <name evidence="2" type="ORF">SO802_006797</name>
</gene>